<evidence type="ECO:0000256" key="2">
    <source>
        <dbReference type="SAM" id="SignalP"/>
    </source>
</evidence>
<dbReference type="Pfam" id="PF13505">
    <property type="entry name" value="OMP_b-brl"/>
    <property type="match status" value="1"/>
</dbReference>
<evidence type="ECO:0000256" key="1">
    <source>
        <dbReference type="ARBA" id="ARBA00022729"/>
    </source>
</evidence>
<keyword evidence="1 2" id="KW-0732">Signal</keyword>
<evidence type="ECO:0000313" key="4">
    <source>
        <dbReference type="EMBL" id="TPH15058.1"/>
    </source>
</evidence>
<dbReference type="SUPFAM" id="SSF56925">
    <property type="entry name" value="OMPA-like"/>
    <property type="match status" value="1"/>
</dbReference>
<dbReference type="Gene3D" id="2.40.160.20">
    <property type="match status" value="1"/>
</dbReference>
<dbReference type="InterPro" id="IPR011250">
    <property type="entry name" value="OMP/PagP_B-barrel"/>
</dbReference>
<feature type="chain" id="PRO_5021330359" evidence="2">
    <location>
        <begin position="28"/>
        <end position="179"/>
    </location>
</feature>
<accession>A0A502KTW1</accession>
<gene>
    <name evidence="4" type="ORF">EPA86_09560</name>
</gene>
<feature type="signal peptide" evidence="2">
    <location>
        <begin position="1"/>
        <end position="27"/>
    </location>
</feature>
<evidence type="ECO:0000259" key="3">
    <source>
        <dbReference type="Pfam" id="PF13505"/>
    </source>
</evidence>
<reference evidence="4 5" key="1">
    <citation type="submission" date="2019-01" db="EMBL/GenBank/DDBJ databases">
        <title>Litorilituus lipolytica sp. nov., isolated from intertidal sand of the Yellow Sea in China.</title>
        <authorList>
            <person name="Liu A."/>
        </authorList>
    </citation>
    <scope>NUCLEOTIDE SEQUENCE [LARGE SCALE GENOMIC DNA]</scope>
    <source>
        <strain evidence="4 5">RZ04</strain>
    </source>
</reference>
<dbReference type="Proteomes" id="UP000315303">
    <property type="component" value="Unassembled WGS sequence"/>
</dbReference>
<feature type="domain" description="Outer membrane protein beta-barrel" evidence="3">
    <location>
        <begin position="11"/>
        <end position="179"/>
    </location>
</feature>
<sequence>MENKLMLKTITALLLSLAMLTSFKSFADTPYIGIDYILGDIDISSENAEPSLTAIRAGVSNNRIAFEAQYLISNNSDNIYRMEFDLEKSVGLYTVLQSETMSGFRFDVSLGYAMNELTVSGPENTYNSKDEYNGFAWGVSIQQELPFFDNTQVRLGYQSLYKDSDLEITGISLGLTYQF</sequence>
<name>A0A502KTW1_9GAMM</name>
<organism evidence="4 5">
    <name type="scientific">Litorilituus lipolyticus</name>
    <dbReference type="NCBI Taxonomy" id="2491017"/>
    <lineage>
        <taxon>Bacteria</taxon>
        <taxon>Pseudomonadati</taxon>
        <taxon>Pseudomonadota</taxon>
        <taxon>Gammaproteobacteria</taxon>
        <taxon>Alteromonadales</taxon>
        <taxon>Colwelliaceae</taxon>
        <taxon>Litorilituus</taxon>
    </lineage>
</organism>
<dbReference type="InterPro" id="IPR027385">
    <property type="entry name" value="Beta-barrel_OMP"/>
</dbReference>
<protein>
    <submittedName>
        <fullName evidence="4">Porin family protein</fullName>
    </submittedName>
</protein>
<dbReference type="AlphaFoldDB" id="A0A502KTW1"/>
<proteinExistence type="predicted"/>
<keyword evidence="5" id="KW-1185">Reference proteome</keyword>
<dbReference type="EMBL" id="SAWY01000020">
    <property type="protein sequence ID" value="TPH15058.1"/>
    <property type="molecule type" value="Genomic_DNA"/>
</dbReference>
<comment type="caution">
    <text evidence="4">The sequence shown here is derived from an EMBL/GenBank/DDBJ whole genome shotgun (WGS) entry which is preliminary data.</text>
</comment>
<evidence type="ECO:0000313" key="5">
    <source>
        <dbReference type="Proteomes" id="UP000315303"/>
    </source>
</evidence>
<dbReference type="OrthoDB" id="6227398at2"/>